<dbReference type="AlphaFoldDB" id="A0A8K0XMJ3"/>
<dbReference type="OrthoDB" id="2687798at2759"/>
<protein>
    <submittedName>
        <fullName evidence="2">Uncharacterized protein</fullName>
    </submittedName>
</protein>
<gene>
    <name evidence="2" type="ORF">BXZ70DRAFT_951091</name>
</gene>
<sequence>MLAQRAIRLSSGRLLRISSALQAGSTRGYAETGGDNNKSRDPLHQGYEQGKKTHKNPQDTSSSDSAASHAASQTKAPQNNLSGNPEGVGFVEQVGSHSSSAKKDASAASSEGFSGKENITPPSFVDAVKNKLGMKTSAGQDKQNRGGGVGVTGTGKSAFSTSAWAGKDATTTGQAPEASRQPKERTNADQNAHLKHRASASQDGKQGKGNAAENPTLPSHQFNDKKPKSAGAGTRGFSTSVSVLDKSSGHTAESYFKDVDSVPPNSSKTHQVDSSSAGAQVQRANEPQTGQFSESGPGDKEYQTMSKQGQPYDTPPSSGSEKEQKLRYGGEPQSPQRPDGSDQGPQGASKGGRKPEGRS</sequence>
<accession>A0A8K0XMJ3</accession>
<feature type="compositionally biased region" description="Polar residues" evidence="1">
    <location>
        <begin position="263"/>
        <end position="294"/>
    </location>
</feature>
<evidence type="ECO:0000313" key="3">
    <source>
        <dbReference type="Proteomes" id="UP000813824"/>
    </source>
</evidence>
<comment type="caution">
    <text evidence="2">The sequence shown here is derived from an EMBL/GenBank/DDBJ whole genome shotgun (WGS) entry which is preliminary data.</text>
</comment>
<dbReference type="Proteomes" id="UP000813824">
    <property type="component" value="Unassembled WGS sequence"/>
</dbReference>
<feature type="compositionally biased region" description="Polar residues" evidence="1">
    <location>
        <begin position="73"/>
        <end position="83"/>
    </location>
</feature>
<feature type="compositionally biased region" description="Low complexity" evidence="1">
    <location>
        <begin position="61"/>
        <end position="72"/>
    </location>
</feature>
<feature type="compositionally biased region" description="Polar residues" evidence="1">
    <location>
        <begin position="303"/>
        <end position="319"/>
    </location>
</feature>
<feature type="region of interest" description="Disordered" evidence="1">
    <location>
        <begin position="19"/>
        <end position="359"/>
    </location>
</feature>
<evidence type="ECO:0000256" key="1">
    <source>
        <dbReference type="SAM" id="MobiDB-lite"/>
    </source>
</evidence>
<proteinExistence type="predicted"/>
<feature type="compositionally biased region" description="Polar residues" evidence="1">
    <location>
        <begin position="157"/>
        <end position="174"/>
    </location>
</feature>
<keyword evidence="3" id="KW-1185">Reference proteome</keyword>
<evidence type="ECO:0000313" key="2">
    <source>
        <dbReference type="EMBL" id="KAH8092478.1"/>
    </source>
</evidence>
<name>A0A8K0XMJ3_9AGAR</name>
<reference evidence="2" key="1">
    <citation type="journal article" date="2021" name="New Phytol.">
        <title>Evolutionary innovations through gain and loss of genes in the ectomycorrhizal Boletales.</title>
        <authorList>
            <person name="Wu G."/>
            <person name="Miyauchi S."/>
            <person name="Morin E."/>
            <person name="Kuo A."/>
            <person name="Drula E."/>
            <person name="Varga T."/>
            <person name="Kohler A."/>
            <person name="Feng B."/>
            <person name="Cao Y."/>
            <person name="Lipzen A."/>
            <person name="Daum C."/>
            <person name="Hundley H."/>
            <person name="Pangilinan J."/>
            <person name="Johnson J."/>
            <person name="Barry K."/>
            <person name="LaButti K."/>
            <person name="Ng V."/>
            <person name="Ahrendt S."/>
            <person name="Min B."/>
            <person name="Choi I.G."/>
            <person name="Park H."/>
            <person name="Plett J.M."/>
            <person name="Magnuson J."/>
            <person name="Spatafora J.W."/>
            <person name="Nagy L.G."/>
            <person name="Henrissat B."/>
            <person name="Grigoriev I.V."/>
            <person name="Yang Z.L."/>
            <person name="Xu J."/>
            <person name="Martin F.M."/>
        </authorList>
    </citation>
    <scope>NUCLEOTIDE SEQUENCE</scope>
    <source>
        <strain evidence="2">KKN 215</strain>
    </source>
</reference>
<dbReference type="EMBL" id="JAEVFJ010000032">
    <property type="protein sequence ID" value="KAH8092478.1"/>
    <property type="molecule type" value="Genomic_DNA"/>
</dbReference>
<organism evidence="2 3">
    <name type="scientific">Cristinia sonorae</name>
    <dbReference type="NCBI Taxonomy" id="1940300"/>
    <lineage>
        <taxon>Eukaryota</taxon>
        <taxon>Fungi</taxon>
        <taxon>Dikarya</taxon>
        <taxon>Basidiomycota</taxon>
        <taxon>Agaricomycotina</taxon>
        <taxon>Agaricomycetes</taxon>
        <taxon>Agaricomycetidae</taxon>
        <taxon>Agaricales</taxon>
        <taxon>Pleurotineae</taxon>
        <taxon>Stephanosporaceae</taxon>
        <taxon>Cristinia</taxon>
    </lineage>
</organism>